<evidence type="ECO:0000313" key="3">
    <source>
        <dbReference type="Proteomes" id="UP000015106"/>
    </source>
</evidence>
<reference evidence="2" key="3">
    <citation type="submission" date="2022-06" db="UniProtKB">
        <authorList>
            <consortium name="EnsemblPlants"/>
        </authorList>
    </citation>
    <scope>IDENTIFICATION</scope>
</reference>
<dbReference type="Proteomes" id="UP000015106">
    <property type="component" value="Chromosome 6"/>
</dbReference>
<feature type="region of interest" description="Disordered" evidence="1">
    <location>
        <begin position="1"/>
        <end position="95"/>
    </location>
</feature>
<organism evidence="2 3">
    <name type="scientific">Triticum urartu</name>
    <name type="common">Red wild einkorn</name>
    <name type="synonym">Crithodium urartu</name>
    <dbReference type="NCBI Taxonomy" id="4572"/>
    <lineage>
        <taxon>Eukaryota</taxon>
        <taxon>Viridiplantae</taxon>
        <taxon>Streptophyta</taxon>
        <taxon>Embryophyta</taxon>
        <taxon>Tracheophyta</taxon>
        <taxon>Spermatophyta</taxon>
        <taxon>Magnoliopsida</taxon>
        <taxon>Liliopsida</taxon>
        <taxon>Poales</taxon>
        <taxon>Poaceae</taxon>
        <taxon>BOP clade</taxon>
        <taxon>Pooideae</taxon>
        <taxon>Triticodae</taxon>
        <taxon>Triticeae</taxon>
        <taxon>Triticinae</taxon>
        <taxon>Triticum</taxon>
    </lineage>
</organism>
<evidence type="ECO:0000256" key="1">
    <source>
        <dbReference type="SAM" id="MobiDB-lite"/>
    </source>
</evidence>
<feature type="compositionally biased region" description="Low complexity" evidence="1">
    <location>
        <begin position="53"/>
        <end position="82"/>
    </location>
</feature>
<name>A0A8R7QVI2_TRIUA</name>
<accession>A0A8R7QVI2</accession>
<dbReference type="Gramene" id="TuG1812G0600003986.01.T01">
    <property type="protein sequence ID" value="TuG1812G0600003986.01.T01"/>
    <property type="gene ID" value="TuG1812G0600003986.01"/>
</dbReference>
<dbReference type="EnsemblPlants" id="TuG1812G0600003986.01.T01">
    <property type="protein sequence ID" value="TuG1812G0600003986.01.T01"/>
    <property type="gene ID" value="TuG1812G0600003986.01"/>
</dbReference>
<feature type="compositionally biased region" description="Basic residues" evidence="1">
    <location>
        <begin position="38"/>
        <end position="52"/>
    </location>
</feature>
<proteinExistence type="predicted"/>
<keyword evidence="3" id="KW-1185">Reference proteome</keyword>
<dbReference type="AlphaFoldDB" id="A0A8R7QVI2"/>
<reference evidence="3" key="1">
    <citation type="journal article" date="2013" name="Nature">
        <title>Draft genome of the wheat A-genome progenitor Triticum urartu.</title>
        <authorList>
            <person name="Ling H.Q."/>
            <person name="Zhao S."/>
            <person name="Liu D."/>
            <person name="Wang J."/>
            <person name="Sun H."/>
            <person name="Zhang C."/>
            <person name="Fan H."/>
            <person name="Li D."/>
            <person name="Dong L."/>
            <person name="Tao Y."/>
            <person name="Gao C."/>
            <person name="Wu H."/>
            <person name="Li Y."/>
            <person name="Cui Y."/>
            <person name="Guo X."/>
            <person name="Zheng S."/>
            <person name="Wang B."/>
            <person name="Yu K."/>
            <person name="Liang Q."/>
            <person name="Yang W."/>
            <person name="Lou X."/>
            <person name="Chen J."/>
            <person name="Feng M."/>
            <person name="Jian J."/>
            <person name="Zhang X."/>
            <person name="Luo G."/>
            <person name="Jiang Y."/>
            <person name="Liu J."/>
            <person name="Wang Z."/>
            <person name="Sha Y."/>
            <person name="Zhang B."/>
            <person name="Wu H."/>
            <person name="Tang D."/>
            <person name="Shen Q."/>
            <person name="Xue P."/>
            <person name="Zou S."/>
            <person name="Wang X."/>
            <person name="Liu X."/>
            <person name="Wang F."/>
            <person name="Yang Y."/>
            <person name="An X."/>
            <person name="Dong Z."/>
            <person name="Zhang K."/>
            <person name="Zhang X."/>
            <person name="Luo M.C."/>
            <person name="Dvorak J."/>
            <person name="Tong Y."/>
            <person name="Wang J."/>
            <person name="Yang H."/>
            <person name="Li Z."/>
            <person name="Wang D."/>
            <person name="Zhang A."/>
            <person name="Wang J."/>
        </authorList>
    </citation>
    <scope>NUCLEOTIDE SEQUENCE</scope>
    <source>
        <strain evidence="3">cv. G1812</strain>
    </source>
</reference>
<reference evidence="2" key="2">
    <citation type="submission" date="2018-03" db="EMBL/GenBank/DDBJ databases">
        <title>The Triticum urartu genome reveals the dynamic nature of wheat genome evolution.</title>
        <authorList>
            <person name="Ling H."/>
            <person name="Ma B."/>
            <person name="Shi X."/>
            <person name="Liu H."/>
            <person name="Dong L."/>
            <person name="Sun H."/>
            <person name="Cao Y."/>
            <person name="Gao Q."/>
            <person name="Zheng S."/>
            <person name="Li Y."/>
            <person name="Yu Y."/>
            <person name="Du H."/>
            <person name="Qi M."/>
            <person name="Li Y."/>
            <person name="Yu H."/>
            <person name="Cui Y."/>
            <person name="Wang N."/>
            <person name="Chen C."/>
            <person name="Wu H."/>
            <person name="Zhao Y."/>
            <person name="Zhang J."/>
            <person name="Li Y."/>
            <person name="Zhou W."/>
            <person name="Zhang B."/>
            <person name="Hu W."/>
            <person name="Eijk M."/>
            <person name="Tang J."/>
            <person name="Witsenboer H."/>
            <person name="Zhao S."/>
            <person name="Li Z."/>
            <person name="Zhang A."/>
            <person name="Wang D."/>
            <person name="Liang C."/>
        </authorList>
    </citation>
    <scope>NUCLEOTIDE SEQUENCE [LARGE SCALE GENOMIC DNA]</scope>
    <source>
        <strain evidence="2">cv. G1812</strain>
    </source>
</reference>
<evidence type="ECO:0000313" key="2">
    <source>
        <dbReference type="EnsemblPlants" id="TuG1812G0600003986.01.T01"/>
    </source>
</evidence>
<sequence length="113" mass="12418">RSRRRPSTPSPRRSAAAPPPQPPWVRCTDRWPEPGRCGARRPRWRSRTRRSSRAAAPTSASSTTAASSPPSSASARSAAPTRPRSRSRWSRASPPFFCFPSVAVIRSGMHAKK</sequence>
<protein>
    <submittedName>
        <fullName evidence="2">Uncharacterized protein</fullName>
    </submittedName>
</protein>